<proteinExistence type="predicted"/>
<reference evidence="2 3" key="1">
    <citation type="submission" date="2022-04" db="EMBL/GenBank/DDBJ databases">
        <title>Positive selection, recombination, and allopatry shape intraspecific diversity of widespread and dominant cyanobacteria.</title>
        <authorList>
            <person name="Wei J."/>
            <person name="Shu W."/>
            <person name="Hu C."/>
        </authorList>
    </citation>
    <scope>NUCLEOTIDE SEQUENCE [LARGE SCALE GENOMIC DNA]</scope>
    <source>
        <strain evidence="2 3">GB2-A5</strain>
    </source>
</reference>
<organism evidence="2 3">
    <name type="scientific">Funiculus sociatus GB2-A5</name>
    <dbReference type="NCBI Taxonomy" id="2933946"/>
    <lineage>
        <taxon>Bacteria</taxon>
        <taxon>Bacillati</taxon>
        <taxon>Cyanobacteriota</taxon>
        <taxon>Cyanophyceae</taxon>
        <taxon>Coleofasciculales</taxon>
        <taxon>Coleofasciculaceae</taxon>
        <taxon>Funiculus</taxon>
    </lineage>
</organism>
<evidence type="ECO:0008006" key="4">
    <source>
        <dbReference type="Google" id="ProtNLM"/>
    </source>
</evidence>
<dbReference type="EMBL" id="JAMPKK010000017">
    <property type="protein sequence ID" value="MEP0864762.1"/>
    <property type="molecule type" value="Genomic_DNA"/>
</dbReference>
<evidence type="ECO:0000313" key="2">
    <source>
        <dbReference type="EMBL" id="MEP0864762.1"/>
    </source>
</evidence>
<feature type="region of interest" description="Disordered" evidence="1">
    <location>
        <begin position="1013"/>
        <end position="1037"/>
    </location>
</feature>
<protein>
    <recommendedName>
        <fullName evidence="4">DNA-directed DNA polymerase</fullName>
    </recommendedName>
</protein>
<gene>
    <name evidence="2" type="ORF">NDI37_09805</name>
</gene>
<dbReference type="InterPro" id="IPR043502">
    <property type="entry name" value="DNA/RNA_pol_sf"/>
</dbReference>
<dbReference type="SUPFAM" id="SSF56672">
    <property type="entry name" value="DNA/RNA polymerases"/>
    <property type="match status" value="1"/>
</dbReference>
<dbReference type="RefSeq" id="WP_190423515.1">
    <property type="nucleotide sequence ID" value="NZ_JAMPKK010000017.1"/>
</dbReference>
<comment type="caution">
    <text evidence="2">The sequence shown here is derived from an EMBL/GenBank/DDBJ whole genome shotgun (WGS) entry which is preliminary data.</text>
</comment>
<accession>A0ABV0JMX8</accession>
<evidence type="ECO:0000313" key="3">
    <source>
        <dbReference type="Proteomes" id="UP001442494"/>
    </source>
</evidence>
<dbReference type="Proteomes" id="UP001442494">
    <property type="component" value="Unassembled WGS sequence"/>
</dbReference>
<name>A0ABV0JMX8_9CYAN</name>
<keyword evidence="3" id="KW-1185">Reference proteome</keyword>
<evidence type="ECO:0000256" key="1">
    <source>
        <dbReference type="SAM" id="MobiDB-lite"/>
    </source>
</evidence>
<sequence length="1072" mass="124204">MLNREKSCRNNDYKNFFCKADKVDNLFDLNKGMTYKDVINQYISLQNKKSPKDVVIHFPINLAAEFQPISKTISINTPLKGDEIPSKLLTVQMCLLSMDSPEKTLVYSITPKPEAKLIKAELDFIPLQLFIEELDFEVKILHGRDWYEAKTKHYPTLNIVIYCFSGKQSIFKLFRRYTLDKAKSQSRVGGAGLQELLKQVKSGFLNESNSYLHAGNKTWLNQSIELPYLLIAPIFSTDSGCSSIRQKFKVSVEFIDVCAIHGNGKDLSEVASNVKSIYIPKINKEDEDNIQDIYERDWERFLGFAKSKCIYYDILVKYNEKMQTVYHDLSVPDFKPPKLTIGATVRNLLKSAVINKVKQVNPEIAPIKIKDLVEKLMRYGSSKHLQALFENEVSEKFRGKQDRKSQKEKQNRLNEKLLLTKVIGGRTCCGQPLYISKFDEKEVICDSDIKQAYPTVIKQRELPLGYLEVVRDIPLKEYIEKHRGNAAENLELVYVTVEGGELPESQNFLPSVTYRTSKYLNEEESIEPSDTRIYTHQVIQSPFTTSTFYWLDYVATPQLRKYIKENGKVLIGGYYPKDKFVPLENLAENLDTFDEEQKWTKVALGEILVNKLIKLRSENKKKSQGGTDESEAMNNLYKLMNNTIYGAFSSRNFDICNPIVANNVTSDVRLMVWCLETALGGFQTITDGVSWCLNRVLVGRNTRYKPQPLHSRHHLVHRLPCQTAEERCRQGWNWAAIGNAKSYQWRDADILELRQGESSFIEHCQMYDDDGKPKRHPLLKCIDEELIPKHIKACFPKDFIEKFIDKLKFEVESKGLYTSLTTDGAANYLLTPPKSYPKPDNEPIIKRRSHKTKQGKGKEVFTKYYLQDICHNPERVTIPMPYTDYEMVSCGDYKQRYESHYKYSILIPGDYEPKVKSFQAFQLYQFTFRTHDQYEKFRKEHGKARKKYGLSAERYHLCLGENGEVDNDNCHINYKQMLEEYDSALCPQKVKRSSDSKLYPTYRSYQNGKNRTRLRKYGSLLPAQTPKQKKDKLNEESRRLFDYEQSYSEEFSLMSDGSISVRVKGKSLKSST</sequence>